<dbReference type="InterPro" id="IPR039848">
    <property type="entry name" value="Ribosomal_mS35_mt"/>
</dbReference>
<dbReference type="Proteomes" id="UP001374579">
    <property type="component" value="Unassembled WGS sequence"/>
</dbReference>
<dbReference type="AlphaFoldDB" id="A0AAN9BQK9"/>
<dbReference type="EMBL" id="JBAMIC010000004">
    <property type="protein sequence ID" value="KAK7107860.1"/>
    <property type="molecule type" value="Genomic_DNA"/>
</dbReference>
<dbReference type="GO" id="GO:0032543">
    <property type="term" value="P:mitochondrial translation"/>
    <property type="evidence" value="ECO:0007669"/>
    <property type="project" value="InterPro"/>
</dbReference>
<evidence type="ECO:0000313" key="2">
    <source>
        <dbReference type="EMBL" id="KAK7107860.1"/>
    </source>
</evidence>
<dbReference type="PANTHER" id="PTHR13490:SF0">
    <property type="entry name" value="SMALL RIBOSOMAL SUBUNIT PROTEIN MS35"/>
    <property type="match status" value="1"/>
</dbReference>
<proteinExistence type="predicted"/>
<comment type="caution">
    <text evidence="2">The sequence shown here is derived from an EMBL/GenBank/DDBJ whole genome shotgun (WGS) entry which is preliminary data.</text>
</comment>
<feature type="domain" description="Small ribosomal subunit protein mS35 mitochondrial conserved" evidence="1">
    <location>
        <begin position="196"/>
        <end position="269"/>
    </location>
</feature>
<accession>A0AAN9BQK9</accession>
<dbReference type="PANTHER" id="PTHR13490">
    <property type="entry name" value="MITOCHONDRIAL 28S RIBOSOMAL PROTEIN S28"/>
    <property type="match status" value="1"/>
</dbReference>
<dbReference type="GO" id="GO:0005763">
    <property type="term" value="C:mitochondrial small ribosomal subunit"/>
    <property type="evidence" value="ECO:0007669"/>
    <property type="project" value="TreeGrafter"/>
</dbReference>
<dbReference type="InterPro" id="IPR019349">
    <property type="entry name" value="Ribosomal_mS35_mit"/>
</dbReference>
<dbReference type="Pfam" id="PF10213">
    <property type="entry name" value="MRP-S28"/>
    <property type="match status" value="1"/>
</dbReference>
<protein>
    <recommendedName>
        <fullName evidence="1">Small ribosomal subunit protein mS35 mitochondrial conserved domain-containing protein</fullName>
    </recommendedName>
</protein>
<sequence length="377" mass="43783">MEGMSSVRKLCFAHFRLLRLSFDQTAQSRTFCREAALYQRSRHQRNITEISEEEEFRTYEIPGLKIKDDTRYKQRKRRQIPPPRYRQMPIDQDWTNVWPAASTFKWSVVPFPVRQGYVETATENDGVIPPKYANAELMKIPNFLHLSPAHVKKHCAALKEFCTEWPAGLETDEACQKHFPVEVQSSDYVFSGPSIRDPRARTVTVKLHLSDLELDYHARDKFIRLVGDCYNPDSDEVVFTSERCPLKRQNDDYIRYLLTAIYFESWKKEAWEDEKAEEDMEKYFWEISKSKDTVIKLLQTTKEIDKASASAGDQKLQYLPDDTSEESLLALKEVQEYRDAISECMNDGEDDNSISKYGQAVRKLLGIRGGVNTEAAS</sequence>
<dbReference type="GO" id="GO:0003735">
    <property type="term" value="F:structural constituent of ribosome"/>
    <property type="evidence" value="ECO:0007669"/>
    <property type="project" value="InterPro"/>
</dbReference>
<gene>
    <name evidence="2" type="ORF">V1264_015702</name>
</gene>
<evidence type="ECO:0000313" key="3">
    <source>
        <dbReference type="Proteomes" id="UP001374579"/>
    </source>
</evidence>
<reference evidence="2 3" key="1">
    <citation type="submission" date="2024-02" db="EMBL/GenBank/DDBJ databases">
        <title>Chromosome-scale genome assembly of the rough periwinkle Littorina saxatilis.</title>
        <authorList>
            <person name="De Jode A."/>
            <person name="Faria R."/>
            <person name="Formenti G."/>
            <person name="Sims Y."/>
            <person name="Smith T.P."/>
            <person name="Tracey A."/>
            <person name="Wood J.M.D."/>
            <person name="Zagrodzka Z.B."/>
            <person name="Johannesson K."/>
            <person name="Butlin R.K."/>
            <person name="Leder E.H."/>
        </authorList>
    </citation>
    <scope>NUCLEOTIDE SEQUENCE [LARGE SCALE GENOMIC DNA]</scope>
    <source>
        <strain evidence="2">Snail1</strain>
        <tissue evidence="2">Muscle</tissue>
    </source>
</reference>
<name>A0AAN9BQK9_9CAEN</name>
<keyword evidence="3" id="KW-1185">Reference proteome</keyword>
<organism evidence="2 3">
    <name type="scientific">Littorina saxatilis</name>
    <dbReference type="NCBI Taxonomy" id="31220"/>
    <lineage>
        <taxon>Eukaryota</taxon>
        <taxon>Metazoa</taxon>
        <taxon>Spiralia</taxon>
        <taxon>Lophotrochozoa</taxon>
        <taxon>Mollusca</taxon>
        <taxon>Gastropoda</taxon>
        <taxon>Caenogastropoda</taxon>
        <taxon>Littorinimorpha</taxon>
        <taxon>Littorinoidea</taxon>
        <taxon>Littorinidae</taxon>
        <taxon>Littorina</taxon>
    </lineage>
</organism>
<evidence type="ECO:0000259" key="1">
    <source>
        <dbReference type="Pfam" id="PF10213"/>
    </source>
</evidence>